<dbReference type="Proteomes" id="UP000184600">
    <property type="component" value="Unassembled WGS sequence"/>
</dbReference>
<evidence type="ECO:0000313" key="1">
    <source>
        <dbReference type="EMBL" id="SHO57580.1"/>
    </source>
</evidence>
<protein>
    <recommendedName>
        <fullName evidence="3">Fimbrial assembly protein (PilN)</fullName>
    </recommendedName>
</protein>
<dbReference type="EMBL" id="FRFG01000043">
    <property type="protein sequence ID" value="SHO57580.1"/>
    <property type="molecule type" value="Genomic_DNA"/>
</dbReference>
<dbReference type="OrthoDB" id="5852834at2"/>
<sequence length="371" mass="43099">MIHKIQRQWCIWPEGSLQGTEPEGRVSRWDKVVGLIPQSRCLFKIFYYNIELIPQKDLEQCVENEISQLTSWNNPHCFFLVNKVDENWQVITWVWDDDQIQFGCPVTHKLPALAYFLGRTRASQGILYYSEAVNDSSAQAWAITWKNVSVVEHLYPMNSPIHARVIKQLLDDEQESMSLYSNLEDVSLLDGYPVKPLHHHVKSKVMTKAKCSAQLEFDNPWIYWRTMLWALCLFCVYLVADASLLKYEQSHFSELVSQKQQTTLSIQNQRSRYEDNKRFVEQAMLAKEKQQFIAILLEELTTKLAKDVMITKLTYDQKSILLEGTVQNSTGVLESLSNISFVKEARLLGEVVPTGNERQKFRAEVSLRELK</sequence>
<dbReference type="RefSeq" id="WP_073584656.1">
    <property type="nucleotide sequence ID" value="NZ_AP024897.1"/>
</dbReference>
<dbReference type="STRING" id="1117707.VQ7734_03350"/>
<reference evidence="2" key="1">
    <citation type="submission" date="2016-12" db="EMBL/GenBank/DDBJ databases">
        <authorList>
            <person name="Rodrigo-Torres L."/>
            <person name="Arahal R.D."/>
            <person name="Lucena T."/>
        </authorList>
    </citation>
    <scope>NUCLEOTIDE SEQUENCE [LARGE SCALE GENOMIC DNA]</scope>
</reference>
<evidence type="ECO:0008006" key="3">
    <source>
        <dbReference type="Google" id="ProtNLM"/>
    </source>
</evidence>
<evidence type="ECO:0000313" key="2">
    <source>
        <dbReference type="Proteomes" id="UP000184600"/>
    </source>
</evidence>
<accession>A0A1M7YY58</accession>
<name>A0A1M7YY58_9VIBR</name>
<proteinExistence type="predicted"/>
<dbReference type="AlphaFoldDB" id="A0A1M7YY58"/>
<gene>
    <name evidence="1" type="ORF">VQ7734_03350</name>
</gene>
<keyword evidence="2" id="KW-1185">Reference proteome</keyword>
<organism evidence="1 2">
    <name type="scientific">Vibrio quintilis</name>
    <dbReference type="NCBI Taxonomy" id="1117707"/>
    <lineage>
        <taxon>Bacteria</taxon>
        <taxon>Pseudomonadati</taxon>
        <taxon>Pseudomonadota</taxon>
        <taxon>Gammaproteobacteria</taxon>
        <taxon>Vibrionales</taxon>
        <taxon>Vibrionaceae</taxon>
        <taxon>Vibrio</taxon>
    </lineage>
</organism>